<dbReference type="InterPro" id="IPR001563">
    <property type="entry name" value="Peptidase_S10"/>
</dbReference>
<dbReference type="InParanoid" id="A0A061FC07"/>
<keyword evidence="5 10" id="KW-0645">Protease</keyword>
<comment type="subcellular location">
    <subcellularLocation>
        <location evidence="1">Secreted</location>
    </subcellularLocation>
</comment>
<accession>A0A061FC07</accession>
<dbReference type="PRINTS" id="PR00724">
    <property type="entry name" value="CRBOXYPTASEC"/>
</dbReference>
<dbReference type="HOGENOM" id="CLU_008523_13_2_1"/>
<dbReference type="Gramene" id="EOY14566">
    <property type="protein sequence ID" value="EOY14566"/>
    <property type="gene ID" value="TCM_033899"/>
</dbReference>
<dbReference type="EMBL" id="CM001886">
    <property type="protein sequence ID" value="EOY14567.1"/>
    <property type="molecule type" value="Genomic_DNA"/>
</dbReference>
<keyword evidence="3" id="KW-0964">Secreted</keyword>
<evidence type="ECO:0000256" key="11">
    <source>
        <dbReference type="SAM" id="MobiDB-lite"/>
    </source>
</evidence>
<dbReference type="InterPro" id="IPR029058">
    <property type="entry name" value="AB_hydrolase_fold"/>
</dbReference>
<keyword evidence="4 10" id="KW-0121">Carboxypeptidase</keyword>
<dbReference type="GO" id="GO:0006508">
    <property type="term" value="P:proteolysis"/>
    <property type="evidence" value="ECO:0007669"/>
    <property type="project" value="UniProtKB-KW"/>
</dbReference>
<reference evidence="12 13" key="1">
    <citation type="journal article" date="2013" name="Genome Biol.">
        <title>The genome sequence of the most widely cultivated cacao type and its use to identify candidate genes regulating pod color.</title>
        <authorList>
            <person name="Motamayor J.C."/>
            <person name="Mockaitis K."/>
            <person name="Schmutz J."/>
            <person name="Haiminen N."/>
            <person name="Iii D.L."/>
            <person name="Cornejo O."/>
            <person name="Findley S.D."/>
            <person name="Zheng P."/>
            <person name="Utro F."/>
            <person name="Royaert S."/>
            <person name="Saski C."/>
            <person name="Jenkins J."/>
            <person name="Podicheti R."/>
            <person name="Zhao M."/>
            <person name="Scheffler B.E."/>
            <person name="Stack J.C."/>
            <person name="Feltus F.A."/>
            <person name="Mustiga G.M."/>
            <person name="Amores F."/>
            <person name="Phillips W."/>
            <person name="Marelli J.P."/>
            <person name="May G.D."/>
            <person name="Shapiro H."/>
            <person name="Ma J."/>
            <person name="Bustamante C.D."/>
            <person name="Schnell R.J."/>
            <person name="Main D."/>
            <person name="Gilbert D."/>
            <person name="Parida L."/>
            <person name="Kuhn D.N."/>
        </authorList>
    </citation>
    <scope>NUCLEOTIDE SEQUENCE [LARGE SCALE GENOMIC DNA]</scope>
    <source>
        <strain evidence="13">cv. Matina 1-6</strain>
    </source>
</reference>
<evidence type="ECO:0000313" key="13">
    <source>
        <dbReference type="Proteomes" id="UP000026915"/>
    </source>
</evidence>
<dbReference type="Proteomes" id="UP000026915">
    <property type="component" value="Chromosome 8"/>
</dbReference>
<dbReference type="InterPro" id="IPR018202">
    <property type="entry name" value="Ser_caboxypep_ser_AS"/>
</dbReference>
<dbReference type="Gene3D" id="3.40.50.1820">
    <property type="entry name" value="alpha/beta hydrolase"/>
    <property type="match status" value="1"/>
</dbReference>
<evidence type="ECO:0000256" key="7">
    <source>
        <dbReference type="ARBA" id="ARBA00022801"/>
    </source>
</evidence>
<gene>
    <name evidence="12" type="ORF">TCM_033899</name>
</gene>
<dbReference type="EC" id="3.4.16.-" evidence="10"/>
<sequence length="501" mass="55774">MKVTIIWLLLLLFPCYFPGFPTSCKGNQIDNLNRLIESRKSSNPPRPESWAQQDDDTEDSHTPPVYVASQKLLMQADKINALPGQPEGVGFDQYAGYVTVDPVADRALFYYFVESPVDPSKKPLVLWLNGGPGCSSFGYGAMQELGPFRVNSDGETLYRNEYAWNNVANVIFLESPAGVGFSYSKNSSDYTSVGDRKTAQDSYIFLINWLERFPQYKTRDFYITGESYAGHYVPQLAYYILARNKNTTQTVINLKGIAIGNAWVDDVACTKGLFDFLWTHALNSDETNEGINKYCNFASEDSLTKKADADDNPIQCGKYQKQGLLELGDINLYGIYAPPCYTSALKSGSTGNVKNYDPCAEYYVNSYLNLAKVQAALHTKATNWSGCSDVGWTDSPTTILPEIRHLAREIRVWKYSGDTDGRVPVTSSRYSINNLNLQVETAWHPWYSNSEVGGYVVGYKGVIFATVRGAGHTVPSYQPERALTMITSFLQGKLPPGKPTS</sequence>
<dbReference type="GO" id="GO:0004185">
    <property type="term" value="F:serine-type carboxypeptidase activity"/>
    <property type="evidence" value="ECO:0000318"/>
    <property type="project" value="GO_Central"/>
</dbReference>
<dbReference type="AlphaFoldDB" id="A0A061FC07"/>
<feature type="signal peptide" evidence="10">
    <location>
        <begin position="1"/>
        <end position="26"/>
    </location>
</feature>
<keyword evidence="13" id="KW-1185">Reference proteome</keyword>
<evidence type="ECO:0000256" key="8">
    <source>
        <dbReference type="ARBA" id="ARBA00023157"/>
    </source>
</evidence>
<evidence type="ECO:0000256" key="9">
    <source>
        <dbReference type="ARBA" id="ARBA00023180"/>
    </source>
</evidence>
<evidence type="ECO:0000256" key="5">
    <source>
        <dbReference type="ARBA" id="ARBA00022670"/>
    </source>
</evidence>
<keyword evidence="7 10" id="KW-0378">Hydrolase</keyword>
<comment type="similarity">
    <text evidence="2 10">Belongs to the peptidase S10 family.</text>
</comment>
<dbReference type="FunFam" id="3.40.50.11320:FF:000001">
    <property type="entry name" value="Carboxypeptidase"/>
    <property type="match status" value="1"/>
</dbReference>
<dbReference type="GO" id="GO:0005576">
    <property type="term" value="C:extracellular region"/>
    <property type="evidence" value="ECO:0007669"/>
    <property type="project" value="UniProtKB-SubCell"/>
</dbReference>
<evidence type="ECO:0000256" key="10">
    <source>
        <dbReference type="RuleBase" id="RU361156"/>
    </source>
</evidence>
<dbReference type="Gramene" id="EOY14567">
    <property type="protein sequence ID" value="EOY14567"/>
    <property type="gene ID" value="TCM_033899"/>
</dbReference>
<dbReference type="PANTHER" id="PTHR11802">
    <property type="entry name" value="SERINE PROTEASE FAMILY S10 SERINE CARBOXYPEPTIDASE"/>
    <property type="match status" value="1"/>
</dbReference>
<evidence type="ECO:0000256" key="3">
    <source>
        <dbReference type="ARBA" id="ARBA00022525"/>
    </source>
</evidence>
<keyword evidence="6 10" id="KW-0732">Signal</keyword>
<dbReference type="PROSITE" id="PS00131">
    <property type="entry name" value="CARBOXYPEPT_SER_SER"/>
    <property type="match status" value="1"/>
</dbReference>
<keyword evidence="9" id="KW-0325">Glycoprotein</keyword>
<dbReference type="EMBL" id="CM001886">
    <property type="protein sequence ID" value="EOY14566.1"/>
    <property type="molecule type" value="Genomic_DNA"/>
</dbReference>
<evidence type="ECO:0000256" key="1">
    <source>
        <dbReference type="ARBA" id="ARBA00004613"/>
    </source>
</evidence>
<dbReference type="Gene3D" id="3.40.50.11320">
    <property type="match status" value="1"/>
</dbReference>
<dbReference type="eggNOG" id="KOG1282">
    <property type="taxonomic scope" value="Eukaryota"/>
</dbReference>
<dbReference type="PROSITE" id="PS00560">
    <property type="entry name" value="CARBOXYPEPT_SER_HIS"/>
    <property type="match status" value="1"/>
</dbReference>
<keyword evidence="8" id="KW-1015">Disulfide bond</keyword>
<dbReference type="InterPro" id="IPR033124">
    <property type="entry name" value="Ser_caboxypep_his_AS"/>
</dbReference>
<dbReference type="MEROPS" id="S10.A41"/>
<dbReference type="Gene3D" id="6.10.250.940">
    <property type="match status" value="1"/>
</dbReference>
<organism evidence="12 13">
    <name type="scientific">Theobroma cacao</name>
    <name type="common">Cacao</name>
    <name type="synonym">Cocoa</name>
    <dbReference type="NCBI Taxonomy" id="3641"/>
    <lineage>
        <taxon>Eukaryota</taxon>
        <taxon>Viridiplantae</taxon>
        <taxon>Streptophyta</taxon>
        <taxon>Embryophyta</taxon>
        <taxon>Tracheophyta</taxon>
        <taxon>Spermatophyta</taxon>
        <taxon>Magnoliopsida</taxon>
        <taxon>eudicotyledons</taxon>
        <taxon>Gunneridae</taxon>
        <taxon>Pentapetalae</taxon>
        <taxon>rosids</taxon>
        <taxon>malvids</taxon>
        <taxon>Malvales</taxon>
        <taxon>Malvaceae</taxon>
        <taxon>Byttnerioideae</taxon>
        <taxon>Theobroma</taxon>
    </lineage>
</organism>
<name>A0A061FC07_THECC</name>
<dbReference type="PANTHER" id="PTHR11802:SF470">
    <property type="entry name" value="CARBOXYPEPTIDASE"/>
    <property type="match status" value="1"/>
</dbReference>
<evidence type="ECO:0000313" key="12">
    <source>
        <dbReference type="EMBL" id="EOY14566.1"/>
    </source>
</evidence>
<dbReference type="OMA" id="CKISQAK"/>
<evidence type="ECO:0000256" key="2">
    <source>
        <dbReference type="ARBA" id="ARBA00009431"/>
    </source>
</evidence>
<dbReference type="FunFam" id="3.40.50.1820:FF:000573">
    <property type="entry name" value="Carboxypeptidase"/>
    <property type="match status" value="1"/>
</dbReference>
<dbReference type="Pfam" id="PF00450">
    <property type="entry name" value="Peptidase_S10"/>
    <property type="match status" value="1"/>
</dbReference>
<dbReference type="SUPFAM" id="SSF53474">
    <property type="entry name" value="alpha/beta-Hydrolases"/>
    <property type="match status" value="1"/>
</dbReference>
<feature type="chain" id="PRO_5009732747" description="Carboxypeptidase" evidence="10">
    <location>
        <begin position="27"/>
        <end position="501"/>
    </location>
</feature>
<protein>
    <recommendedName>
        <fullName evidence="10">Carboxypeptidase</fullName>
        <ecNumber evidence="10">3.4.16.-</ecNumber>
    </recommendedName>
</protein>
<feature type="region of interest" description="Disordered" evidence="11">
    <location>
        <begin position="38"/>
        <end position="62"/>
    </location>
</feature>
<proteinExistence type="inferred from homology"/>
<evidence type="ECO:0000256" key="6">
    <source>
        <dbReference type="ARBA" id="ARBA00022729"/>
    </source>
</evidence>
<evidence type="ECO:0000256" key="4">
    <source>
        <dbReference type="ARBA" id="ARBA00022645"/>
    </source>
</evidence>